<keyword evidence="4" id="KW-1185">Reference proteome</keyword>
<name>A0ABR0R7D8_9EURO</name>
<dbReference type="Proteomes" id="UP001334248">
    <property type="component" value="Unassembled WGS sequence"/>
</dbReference>
<evidence type="ECO:0000259" key="2">
    <source>
        <dbReference type="Pfam" id="PF10551"/>
    </source>
</evidence>
<dbReference type="GeneID" id="90004682"/>
<dbReference type="InterPro" id="IPR018289">
    <property type="entry name" value="MULE_transposase_dom"/>
</dbReference>
<feature type="region of interest" description="Disordered" evidence="1">
    <location>
        <begin position="1"/>
        <end position="20"/>
    </location>
</feature>
<proteinExistence type="predicted"/>
<dbReference type="EMBL" id="JAVHJV010000033">
    <property type="protein sequence ID" value="KAK5936523.1"/>
    <property type="molecule type" value="Genomic_DNA"/>
</dbReference>
<evidence type="ECO:0000313" key="3">
    <source>
        <dbReference type="EMBL" id="KAK5936523.1"/>
    </source>
</evidence>
<evidence type="ECO:0000313" key="4">
    <source>
        <dbReference type="Proteomes" id="UP001334248"/>
    </source>
</evidence>
<reference evidence="3 4" key="1">
    <citation type="journal article" date="2023" name="Res Sq">
        <title>Genomic and morphological characterization of Knufia obscura isolated from the Mars 2020 spacecraft assembly facility.</title>
        <authorList>
            <person name="Chander A.M."/>
            <person name="Teixeira M.M."/>
            <person name="Singh N.K."/>
            <person name="Williams M.P."/>
            <person name="Parker C.W."/>
            <person name="Leo P."/>
            <person name="Stajich J.E."/>
            <person name="Torok T."/>
            <person name="Tighe S."/>
            <person name="Mason C.E."/>
            <person name="Venkateswaran K."/>
        </authorList>
    </citation>
    <scope>NUCLEOTIDE SEQUENCE [LARGE SCALE GENOMIC DNA]</scope>
    <source>
        <strain evidence="3 4">CCFEE 5817</strain>
    </source>
</reference>
<evidence type="ECO:0000256" key="1">
    <source>
        <dbReference type="SAM" id="MobiDB-lite"/>
    </source>
</evidence>
<dbReference type="RefSeq" id="XP_064724613.1">
    <property type="nucleotide sequence ID" value="XM_064879612.1"/>
</dbReference>
<dbReference type="Pfam" id="PF10551">
    <property type="entry name" value="MULE"/>
    <property type="match status" value="1"/>
</dbReference>
<protein>
    <recommendedName>
        <fullName evidence="2">MULE transposase domain-containing protein</fullName>
    </recommendedName>
</protein>
<organism evidence="3 4">
    <name type="scientific">Knufia obscura</name>
    <dbReference type="NCBI Taxonomy" id="1635080"/>
    <lineage>
        <taxon>Eukaryota</taxon>
        <taxon>Fungi</taxon>
        <taxon>Dikarya</taxon>
        <taxon>Ascomycota</taxon>
        <taxon>Pezizomycotina</taxon>
        <taxon>Eurotiomycetes</taxon>
        <taxon>Chaetothyriomycetidae</taxon>
        <taxon>Chaetothyriales</taxon>
        <taxon>Trichomeriaceae</taxon>
        <taxon>Knufia</taxon>
    </lineage>
</organism>
<sequence length="186" mass="20914">MSAKQILNDRDLQGPSAQSGTAIRKRVNSVNNIRLACGHATDQHQSMTATLVAVFEDAGWWYCLHKQISTDSNGYTVTKMVQIFLWCTQSLKVIQRYTSNALLIVDATFRTNNKRMLLIIGVAKSSTSRTFPVAFSWVPKEDAESHSSFFQCLREELYQGFPEPVVVLTDLSTGITSAYDRLKCMH</sequence>
<gene>
    <name evidence="3" type="ORF">PMZ80_011233</name>
</gene>
<accession>A0ABR0R7D8</accession>
<feature type="domain" description="MULE transposase" evidence="2">
    <location>
        <begin position="103"/>
        <end position="179"/>
    </location>
</feature>
<comment type="caution">
    <text evidence="3">The sequence shown here is derived from an EMBL/GenBank/DDBJ whole genome shotgun (WGS) entry which is preliminary data.</text>
</comment>